<organism evidence="2 3">
    <name type="scientific">Shimia abyssi</name>
    <dbReference type="NCBI Taxonomy" id="1662395"/>
    <lineage>
        <taxon>Bacteria</taxon>
        <taxon>Pseudomonadati</taxon>
        <taxon>Pseudomonadota</taxon>
        <taxon>Alphaproteobacteria</taxon>
        <taxon>Rhodobacterales</taxon>
        <taxon>Roseobacteraceae</taxon>
    </lineage>
</organism>
<dbReference type="AlphaFoldDB" id="A0A2P8FCK9"/>
<accession>A0A2P8FCK9</accession>
<keyword evidence="1" id="KW-0472">Membrane</keyword>
<dbReference type="SUPFAM" id="SSF53474">
    <property type="entry name" value="alpha/beta-Hydrolases"/>
    <property type="match status" value="1"/>
</dbReference>
<gene>
    <name evidence="2" type="ORF">CLV88_106162</name>
</gene>
<dbReference type="RefSeq" id="WP_106608636.1">
    <property type="nucleotide sequence ID" value="NZ_PYGJ01000006.1"/>
</dbReference>
<keyword evidence="1" id="KW-0812">Transmembrane</keyword>
<proteinExistence type="predicted"/>
<dbReference type="EMBL" id="PYGJ01000006">
    <property type="protein sequence ID" value="PSL19449.1"/>
    <property type="molecule type" value="Genomic_DNA"/>
</dbReference>
<name>A0A2P8FCK9_9RHOB</name>
<keyword evidence="1" id="KW-1133">Transmembrane helix</keyword>
<sequence>MGKNGQISVKRRRVFYIPGYDPIHPRRYRELYRKEGAAQAEISGYDIALAAKKPGSGPYGWHVNAAIDGTETEVDVEVLFWSDIVRSSMEQSIFATYMQLARTAWIYIGSGSMARLMRLRKGPVIAALYPLFFMVGTLALALLLAWWIAKAVALFLPAWMGLIGLAVVPAILMWIRKKDNVFYAYYLLHDYAYQAAFKGTYHPELEARLAEFGERVAAALEDDVDEVLLVGHSCGAHLAVSILSDLIRDGRVPEGRPALSLLSLGQVVPMVTFLPEAYRLRSDLAFLSTRQEVTWVDVTAPGDGCAFALCDPVSVSVKEPEGKRWPLVISAAFTKTLSPERWAELRWRFFRLHFQYLCAFDRPGDYDYFRITAGSQTLGERFSGRSASKSRIEKTVNKFSELSP</sequence>
<evidence type="ECO:0000313" key="2">
    <source>
        <dbReference type="EMBL" id="PSL19449.1"/>
    </source>
</evidence>
<evidence type="ECO:0008006" key="4">
    <source>
        <dbReference type="Google" id="ProtNLM"/>
    </source>
</evidence>
<keyword evidence="3" id="KW-1185">Reference proteome</keyword>
<protein>
    <recommendedName>
        <fullName evidence="4">Alpha/beta hydrolase family protein</fullName>
    </recommendedName>
</protein>
<dbReference type="OrthoDB" id="7257484at2"/>
<feature type="transmembrane region" description="Helical" evidence="1">
    <location>
        <begin position="154"/>
        <end position="175"/>
    </location>
</feature>
<dbReference type="InterPro" id="IPR029058">
    <property type="entry name" value="AB_hydrolase_fold"/>
</dbReference>
<dbReference type="Proteomes" id="UP000240418">
    <property type="component" value="Unassembled WGS sequence"/>
</dbReference>
<evidence type="ECO:0000313" key="3">
    <source>
        <dbReference type="Proteomes" id="UP000240418"/>
    </source>
</evidence>
<evidence type="ECO:0000256" key="1">
    <source>
        <dbReference type="SAM" id="Phobius"/>
    </source>
</evidence>
<comment type="caution">
    <text evidence="2">The sequence shown here is derived from an EMBL/GenBank/DDBJ whole genome shotgun (WGS) entry which is preliminary data.</text>
</comment>
<feature type="transmembrane region" description="Helical" evidence="1">
    <location>
        <begin position="124"/>
        <end position="148"/>
    </location>
</feature>
<reference evidence="2 3" key="1">
    <citation type="submission" date="2018-03" db="EMBL/GenBank/DDBJ databases">
        <title>Genomic Encyclopedia of Archaeal and Bacterial Type Strains, Phase II (KMG-II): from individual species to whole genera.</title>
        <authorList>
            <person name="Goeker M."/>
        </authorList>
    </citation>
    <scope>NUCLEOTIDE SEQUENCE [LARGE SCALE GENOMIC DNA]</scope>
    <source>
        <strain evidence="2 3">DSM 100673</strain>
    </source>
</reference>